<keyword evidence="2" id="KW-1185">Reference proteome</keyword>
<evidence type="ECO:0000313" key="2">
    <source>
        <dbReference type="Proteomes" id="UP000055048"/>
    </source>
</evidence>
<evidence type="ECO:0000313" key="1">
    <source>
        <dbReference type="EMBL" id="KRX36325.1"/>
    </source>
</evidence>
<gene>
    <name evidence="1" type="ORF">T05_9321</name>
</gene>
<organism evidence="1 2">
    <name type="scientific">Trichinella murrelli</name>
    <dbReference type="NCBI Taxonomy" id="144512"/>
    <lineage>
        <taxon>Eukaryota</taxon>
        <taxon>Metazoa</taxon>
        <taxon>Ecdysozoa</taxon>
        <taxon>Nematoda</taxon>
        <taxon>Enoplea</taxon>
        <taxon>Dorylaimia</taxon>
        <taxon>Trichinellida</taxon>
        <taxon>Trichinellidae</taxon>
        <taxon>Trichinella</taxon>
    </lineage>
</organism>
<reference evidence="1 2" key="1">
    <citation type="submission" date="2015-01" db="EMBL/GenBank/DDBJ databases">
        <title>Evolution of Trichinella species and genotypes.</title>
        <authorList>
            <person name="Korhonen P.K."/>
            <person name="Edoardo P."/>
            <person name="Giuseppe L.R."/>
            <person name="Gasser R.B."/>
        </authorList>
    </citation>
    <scope>NUCLEOTIDE SEQUENCE [LARGE SCALE GENOMIC DNA]</scope>
    <source>
        <strain evidence="1">ISS417</strain>
    </source>
</reference>
<proteinExistence type="predicted"/>
<comment type="caution">
    <text evidence="1">The sequence shown here is derived from an EMBL/GenBank/DDBJ whole genome shotgun (WGS) entry which is preliminary data.</text>
</comment>
<name>A0A0V0TBL4_9BILA</name>
<sequence>MQRGNRPNAPGHTAQHVCGRPGCELQQRLSRFGETSRRYVPHREEMCCGYGNRNIVNCILDGS</sequence>
<accession>A0A0V0TBL4</accession>
<dbReference type="AlphaFoldDB" id="A0A0V0TBL4"/>
<dbReference type="EMBL" id="JYDJ01000372">
    <property type="protein sequence ID" value="KRX36325.1"/>
    <property type="molecule type" value="Genomic_DNA"/>
</dbReference>
<dbReference type="Proteomes" id="UP000055048">
    <property type="component" value="Unassembled WGS sequence"/>
</dbReference>
<protein>
    <submittedName>
        <fullName evidence="1">Uncharacterized protein</fullName>
    </submittedName>
</protein>